<comment type="caution">
    <text evidence="6">The sequence shown here is derived from an EMBL/GenBank/DDBJ whole genome shotgun (WGS) entry which is preliminary data.</text>
</comment>
<gene>
    <name evidence="6" type="ORF">HHK36_031795</name>
</gene>
<dbReference type="InterPro" id="IPR001487">
    <property type="entry name" value="Bromodomain"/>
</dbReference>
<proteinExistence type="predicted"/>
<keyword evidence="7" id="KW-1185">Reference proteome</keyword>
<dbReference type="OrthoDB" id="1742084at2759"/>
<feature type="compositionally biased region" description="Low complexity" evidence="4">
    <location>
        <begin position="168"/>
        <end position="180"/>
    </location>
</feature>
<evidence type="ECO:0000259" key="5">
    <source>
        <dbReference type="PROSITE" id="PS50014"/>
    </source>
</evidence>
<reference evidence="6 7" key="1">
    <citation type="submission" date="2020-04" db="EMBL/GenBank/DDBJ databases">
        <title>Plant Genome Project.</title>
        <authorList>
            <person name="Zhang R.-G."/>
        </authorList>
    </citation>
    <scope>NUCLEOTIDE SEQUENCE [LARGE SCALE GENOMIC DNA]</scope>
    <source>
        <strain evidence="6">YNK0</strain>
        <tissue evidence="6">Leaf</tissue>
    </source>
</reference>
<evidence type="ECO:0000256" key="4">
    <source>
        <dbReference type="SAM" id="MobiDB-lite"/>
    </source>
</evidence>
<accession>A0A834Y995</accession>
<dbReference type="Proteomes" id="UP000655225">
    <property type="component" value="Unassembled WGS sequence"/>
</dbReference>
<evidence type="ECO:0000313" key="7">
    <source>
        <dbReference type="Proteomes" id="UP000655225"/>
    </source>
</evidence>
<evidence type="ECO:0000256" key="3">
    <source>
        <dbReference type="SAM" id="Coils"/>
    </source>
</evidence>
<organism evidence="6 7">
    <name type="scientific">Tetracentron sinense</name>
    <name type="common">Spur-leaf</name>
    <dbReference type="NCBI Taxonomy" id="13715"/>
    <lineage>
        <taxon>Eukaryota</taxon>
        <taxon>Viridiplantae</taxon>
        <taxon>Streptophyta</taxon>
        <taxon>Embryophyta</taxon>
        <taxon>Tracheophyta</taxon>
        <taxon>Spermatophyta</taxon>
        <taxon>Magnoliopsida</taxon>
        <taxon>Trochodendrales</taxon>
        <taxon>Trochodendraceae</taxon>
        <taxon>Tetracentron</taxon>
    </lineage>
</organism>
<keyword evidence="1 2" id="KW-0103">Bromodomain</keyword>
<dbReference type="AlphaFoldDB" id="A0A834Y995"/>
<feature type="domain" description="Bromo" evidence="5">
    <location>
        <begin position="261"/>
        <end position="331"/>
    </location>
</feature>
<dbReference type="PROSITE" id="PS50014">
    <property type="entry name" value="BROMODOMAIN_2"/>
    <property type="match status" value="1"/>
</dbReference>
<dbReference type="EMBL" id="JABCRI010000246">
    <property type="protein sequence ID" value="KAF8370164.1"/>
    <property type="molecule type" value="Genomic_DNA"/>
</dbReference>
<dbReference type="SMART" id="SM00297">
    <property type="entry name" value="BROMO"/>
    <property type="match status" value="1"/>
</dbReference>
<evidence type="ECO:0000313" key="6">
    <source>
        <dbReference type="EMBL" id="KAF8370164.1"/>
    </source>
</evidence>
<name>A0A834Y995_TETSI</name>
<feature type="region of interest" description="Disordered" evidence="4">
    <location>
        <begin position="393"/>
        <end position="446"/>
    </location>
</feature>
<keyword evidence="3" id="KW-0175">Coiled coil</keyword>
<dbReference type="SUPFAM" id="SSF47370">
    <property type="entry name" value="Bromodomain"/>
    <property type="match status" value="1"/>
</dbReference>
<feature type="coiled-coil region" evidence="3">
    <location>
        <begin position="92"/>
        <end position="119"/>
    </location>
</feature>
<dbReference type="CDD" id="cd04369">
    <property type="entry name" value="Bromodomain"/>
    <property type="match status" value="1"/>
</dbReference>
<protein>
    <recommendedName>
        <fullName evidence="5">Bromo domain-containing protein</fullName>
    </recommendedName>
</protein>
<dbReference type="OMA" id="KRYSGCT"/>
<sequence length="446" mass="49779">MMRMEWGTLEELLLGGAVLRHGTRAWDAVAAELRTRILCPCTFSAKVNFSPFLSLYSNISPNLYICQAKYEDLQERYCGCTAWFEELRKQRVAELKRELEKSKDSIGSLESKLENLKAEKRDDCQVDFDSSRTESEVPLGNSDGLDFSGKATSKDVLSAGSFTKATRTIPSPESPTPTTSVQNPAETTGGGHAWCLTNRRGKRKRKDFCKEACAGENSLWVSSTAVLDKESTSGREPNVRSADVADPNGHFHLMRIFNSILDHENASVFRPRLNNKKKAKYEKTILRHMDFDTIRSRIVDRSISSSKELYRDLVLIADNALVFYPKHSREYKSALPLRDLIVRTFRQCGKDSGDNQADNPMLRTLVKPRSVRPCNGKLNGKVADFEKYNAVTPSPEDKKACDAESQVDSSAVAKRGVGRPRKAECGSARKRPETPAKGIKGSIRAS</sequence>
<evidence type="ECO:0000256" key="2">
    <source>
        <dbReference type="PROSITE-ProRule" id="PRU00035"/>
    </source>
</evidence>
<feature type="region of interest" description="Disordered" evidence="4">
    <location>
        <begin position="162"/>
        <end position="195"/>
    </location>
</feature>
<dbReference type="InterPro" id="IPR036427">
    <property type="entry name" value="Bromodomain-like_sf"/>
</dbReference>
<dbReference type="PANTHER" id="PTHR37888:SF4">
    <property type="entry name" value="OS07G0565300 PROTEIN"/>
    <property type="match status" value="1"/>
</dbReference>
<evidence type="ECO:0000256" key="1">
    <source>
        <dbReference type="ARBA" id="ARBA00023117"/>
    </source>
</evidence>
<dbReference type="Pfam" id="PF00439">
    <property type="entry name" value="Bromodomain"/>
    <property type="match status" value="1"/>
</dbReference>
<dbReference type="PANTHER" id="PTHR37888">
    <property type="entry name" value="DNA-BINDING BROMODOMAIN-CONTAINING PROTEIN"/>
    <property type="match status" value="1"/>
</dbReference>
<dbReference type="Gene3D" id="1.20.920.10">
    <property type="entry name" value="Bromodomain-like"/>
    <property type="match status" value="1"/>
</dbReference>